<dbReference type="InterPro" id="IPR019646">
    <property type="entry name" value="Aminoglyc_AdlTrfase"/>
</dbReference>
<comment type="caution">
    <text evidence="1">The sequence shown here is derived from an EMBL/GenBank/DDBJ whole genome shotgun (WGS) entry which is preliminary data.</text>
</comment>
<gene>
    <name evidence="1" type="ORF">ACFSUC_16025</name>
</gene>
<reference evidence="2" key="1">
    <citation type="journal article" date="2019" name="Int. J. Syst. Evol. Microbiol.">
        <title>The Global Catalogue of Microorganisms (GCM) 10K type strain sequencing project: providing services to taxonomists for standard genome sequencing and annotation.</title>
        <authorList>
            <consortium name="The Broad Institute Genomics Platform"/>
            <consortium name="The Broad Institute Genome Sequencing Center for Infectious Disease"/>
            <person name="Wu L."/>
            <person name="Ma J."/>
        </authorList>
    </citation>
    <scope>NUCLEOTIDE SEQUENCE [LARGE SCALE GENOMIC DNA]</scope>
    <source>
        <strain evidence="2">KCTC 33676</strain>
    </source>
</reference>
<dbReference type="Gene3D" id="3.30.460.40">
    <property type="match status" value="1"/>
</dbReference>
<dbReference type="RefSeq" id="WP_379930635.1">
    <property type="nucleotide sequence ID" value="NZ_JBHUMM010000043.1"/>
</dbReference>
<evidence type="ECO:0000313" key="1">
    <source>
        <dbReference type="EMBL" id="MFD2673079.1"/>
    </source>
</evidence>
<evidence type="ECO:0000313" key="2">
    <source>
        <dbReference type="Proteomes" id="UP001597497"/>
    </source>
</evidence>
<dbReference type="EMBL" id="JBHUMM010000043">
    <property type="protein sequence ID" value="MFD2673079.1"/>
    <property type="molecule type" value="Genomic_DNA"/>
</dbReference>
<keyword evidence="2" id="KW-1185">Reference proteome</keyword>
<proteinExistence type="predicted"/>
<sequence length="197" mass="23432">MMQLRDEPQLIALQEWMKNCDFPWWVAGGWSIDLFLNRKTREHQDVDVVVLRQDLSRVLRYFESWRIEVAIPGEHRLVPVRAVQDVALPRFGLHLTQGSRFLELLVTEMTGDQMLYRRNKEIRLSVDKFTYLSATKLRSVTPEWQLLFKSKSPREQDHHDFEHALSALSMEQKNWLIHAIRSTDGESEWMNRIEETL</sequence>
<name>A0ABW5RF89_9BACL</name>
<dbReference type="InterPro" id="IPR043519">
    <property type="entry name" value="NT_sf"/>
</dbReference>
<protein>
    <submittedName>
        <fullName evidence="1">Nucleotidyltransferase domain-containing protein</fullName>
    </submittedName>
</protein>
<organism evidence="1 2">
    <name type="scientific">Marinicrinis sediminis</name>
    <dbReference type="NCBI Taxonomy" id="1652465"/>
    <lineage>
        <taxon>Bacteria</taxon>
        <taxon>Bacillati</taxon>
        <taxon>Bacillota</taxon>
        <taxon>Bacilli</taxon>
        <taxon>Bacillales</taxon>
        <taxon>Paenibacillaceae</taxon>
    </lineage>
</organism>
<dbReference type="Proteomes" id="UP001597497">
    <property type="component" value="Unassembled WGS sequence"/>
</dbReference>
<dbReference type="SUPFAM" id="SSF81301">
    <property type="entry name" value="Nucleotidyltransferase"/>
    <property type="match status" value="1"/>
</dbReference>
<accession>A0ABW5RF89</accession>
<dbReference type="Pfam" id="PF10706">
    <property type="entry name" value="Aminoglyc_resit"/>
    <property type="match status" value="1"/>
</dbReference>